<proteinExistence type="predicted"/>
<accession>A0A8X6UF22</accession>
<sequence>MYHQILINPADIPKTVVITPIALSPNSLIPPKIGERNPSSINSRALLPIADVMTAAGPNFIHGLYQSWQNGSEENSNGYGRDR</sequence>
<dbReference type="AlphaFoldDB" id="A0A8X6UF22"/>
<evidence type="ECO:0000313" key="2">
    <source>
        <dbReference type="Proteomes" id="UP000887013"/>
    </source>
</evidence>
<protein>
    <submittedName>
        <fullName evidence="1">Uncharacterized protein</fullName>
    </submittedName>
</protein>
<evidence type="ECO:0000313" key="1">
    <source>
        <dbReference type="EMBL" id="GFU10542.1"/>
    </source>
</evidence>
<dbReference type="Proteomes" id="UP000887013">
    <property type="component" value="Unassembled WGS sequence"/>
</dbReference>
<keyword evidence="2" id="KW-1185">Reference proteome</keyword>
<name>A0A8X6UF22_NEPPI</name>
<dbReference type="EMBL" id="BMAW01029110">
    <property type="protein sequence ID" value="GFU10542.1"/>
    <property type="molecule type" value="Genomic_DNA"/>
</dbReference>
<organism evidence="1 2">
    <name type="scientific">Nephila pilipes</name>
    <name type="common">Giant wood spider</name>
    <name type="synonym">Nephila maculata</name>
    <dbReference type="NCBI Taxonomy" id="299642"/>
    <lineage>
        <taxon>Eukaryota</taxon>
        <taxon>Metazoa</taxon>
        <taxon>Ecdysozoa</taxon>
        <taxon>Arthropoda</taxon>
        <taxon>Chelicerata</taxon>
        <taxon>Arachnida</taxon>
        <taxon>Araneae</taxon>
        <taxon>Araneomorphae</taxon>
        <taxon>Entelegynae</taxon>
        <taxon>Araneoidea</taxon>
        <taxon>Nephilidae</taxon>
        <taxon>Nephila</taxon>
    </lineage>
</organism>
<reference evidence="1" key="1">
    <citation type="submission" date="2020-08" db="EMBL/GenBank/DDBJ databases">
        <title>Multicomponent nature underlies the extraordinary mechanical properties of spider dragline silk.</title>
        <authorList>
            <person name="Kono N."/>
            <person name="Nakamura H."/>
            <person name="Mori M."/>
            <person name="Yoshida Y."/>
            <person name="Ohtoshi R."/>
            <person name="Malay A.D."/>
            <person name="Moran D.A.P."/>
            <person name="Tomita M."/>
            <person name="Numata K."/>
            <person name="Arakawa K."/>
        </authorList>
    </citation>
    <scope>NUCLEOTIDE SEQUENCE</scope>
</reference>
<gene>
    <name evidence="1" type="ORF">NPIL_382291</name>
</gene>
<comment type="caution">
    <text evidence="1">The sequence shown here is derived from an EMBL/GenBank/DDBJ whole genome shotgun (WGS) entry which is preliminary data.</text>
</comment>